<dbReference type="SUPFAM" id="SSF56112">
    <property type="entry name" value="Protein kinase-like (PK-like)"/>
    <property type="match status" value="1"/>
</dbReference>
<gene>
    <name evidence="1" type="ORF">GCM10011507_34510</name>
</gene>
<keyword evidence="2" id="KW-1185">Reference proteome</keyword>
<evidence type="ECO:0000313" key="2">
    <source>
        <dbReference type="Proteomes" id="UP000648801"/>
    </source>
</evidence>
<name>A0A916S482_9BACT</name>
<evidence type="ECO:0008006" key="3">
    <source>
        <dbReference type="Google" id="ProtNLM"/>
    </source>
</evidence>
<protein>
    <recommendedName>
        <fullName evidence="3">Aminoglycoside phosphotransferase domain-containing protein</fullName>
    </recommendedName>
</protein>
<comment type="caution">
    <text evidence="1">The sequence shown here is derived from an EMBL/GenBank/DDBJ whole genome shotgun (WGS) entry which is preliminary data.</text>
</comment>
<proteinExistence type="predicted"/>
<accession>A0A916S482</accession>
<dbReference type="InterPro" id="IPR011009">
    <property type="entry name" value="Kinase-like_dom_sf"/>
</dbReference>
<reference evidence="1" key="1">
    <citation type="journal article" date="2014" name="Int. J. Syst. Evol. Microbiol.">
        <title>Complete genome sequence of Corynebacterium casei LMG S-19264T (=DSM 44701T), isolated from a smear-ripened cheese.</title>
        <authorList>
            <consortium name="US DOE Joint Genome Institute (JGI-PGF)"/>
            <person name="Walter F."/>
            <person name="Albersmeier A."/>
            <person name="Kalinowski J."/>
            <person name="Ruckert C."/>
        </authorList>
    </citation>
    <scope>NUCLEOTIDE SEQUENCE</scope>
    <source>
        <strain evidence="1">CGMCC 1.15447</strain>
    </source>
</reference>
<dbReference type="RefSeq" id="WP_188760795.1">
    <property type="nucleotide sequence ID" value="NZ_BMJB01000005.1"/>
</dbReference>
<reference evidence="1" key="2">
    <citation type="submission" date="2020-09" db="EMBL/GenBank/DDBJ databases">
        <authorList>
            <person name="Sun Q."/>
            <person name="Zhou Y."/>
        </authorList>
    </citation>
    <scope>NUCLEOTIDE SEQUENCE</scope>
    <source>
        <strain evidence="1">CGMCC 1.15447</strain>
    </source>
</reference>
<organism evidence="1 2">
    <name type="scientific">Edaphobacter acidisoli</name>
    <dbReference type="NCBI Taxonomy" id="2040573"/>
    <lineage>
        <taxon>Bacteria</taxon>
        <taxon>Pseudomonadati</taxon>
        <taxon>Acidobacteriota</taxon>
        <taxon>Terriglobia</taxon>
        <taxon>Terriglobales</taxon>
        <taxon>Acidobacteriaceae</taxon>
        <taxon>Edaphobacter</taxon>
    </lineage>
</organism>
<dbReference type="EMBL" id="BMJB01000005">
    <property type="protein sequence ID" value="GGA80359.1"/>
    <property type="molecule type" value="Genomic_DNA"/>
</dbReference>
<dbReference type="Proteomes" id="UP000648801">
    <property type="component" value="Unassembled WGS sequence"/>
</dbReference>
<evidence type="ECO:0000313" key="1">
    <source>
        <dbReference type="EMBL" id="GGA80359.1"/>
    </source>
</evidence>
<sequence length="467" mass="52387">MQTAEKAVSPDLARSAPSREPVVCHPIILRGNDTEVFLLGHDGRHSPPRVEIPRNQRTAPHLVDVVQRISGLHAICRFTLPDEGCQAMPRFVVMDTTDDSHSTSAGTRWVPVNEIDWAGDVPTFVCDRFIDALRQANAYAMTNSPTPFSTPRWFEEVSHWVRSKLSSRELTLTGNWTQYNMGPEFSLIRYETDSAPVWFKAVGRPNLHEFTIAAELANLHFPCLPEFIAIQPSWHGWLMHDGGGSPLDETAPLDHWKAAARSLAELQIASLPARQSLLTAGCRDLSTEKLRLQIKPFLNIVEELMAKQPVTPPRRLNQNDLRFIEIHLNRALDEQEALGIADAIGHSDLNPGNVLANPHDAVFLDWAQGHIGQPSITFEFLRALLAKLRPGYESWQQDLRKAYLDAWVDVVTEETMARALNLATLVAPFAFAMSYCSQEGVEHLHPSLEKLLRALARKMFAAARRFA</sequence>
<dbReference type="AlphaFoldDB" id="A0A916S482"/>